<dbReference type="InterPro" id="IPR043129">
    <property type="entry name" value="ATPase_NBD"/>
</dbReference>
<dbReference type="Gene3D" id="3.30.420.40">
    <property type="match status" value="2"/>
</dbReference>
<reference evidence="5" key="2">
    <citation type="submission" date="2023-10" db="EMBL/GenBank/DDBJ databases">
        <authorList>
            <person name="Koga R."/>
            <person name="Fukatsu T."/>
        </authorList>
    </citation>
    <scope>NUCLEOTIDE SEQUENCE</scope>
    <source>
        <strain evidence="5">Kw-01</strain>
    </source>
</reference>
<comment type="similarity">
    <text evidence="1">Belongs to the KAE1 / TsaD family. TsaB subfamily.</text>
</comment>
<evidence type="ECO:0000256" key="2">
    <source>
        <dbReference type="ARBA" id="ARBA00019012"/>
    </source>
</evidence>
<organism evidence="5">
    <name type="scientific">Candidatus Aschnera chinzeii</name>
    <dbReference type="NCBI Taxonomy" id="1485666"/>
    <lineage>
        <taxon>Bacteria</taxon>
        <taxon>Pseudomonadati</taxon>
        <taxon>Pseudomonadota</taxon>
        <taxon>Gammaproteobacteria</taxon>
        <taxon>Enterobacterales</taxon>
        <taxon>Enterobacteriaceae</taxon>
        <taxon>Candidatus Aschnera</taxon>
    </lineage>
</organism>
<dbReference type="InterPro" id="IPR022496">
    <property type="entry name" value="T6A_TsaB"/>
</dbReference>
<dbReference type="GO" id="GO:0002949">
    <property type="term" value="P:tRNA threonylcarbamoyladenosine modification"/>
    <property type="evidence" value="ECO:0007669"/>
    <property type="project" value="InterPro"/>
</dbReference>
<accession>A0AAT9G4A5</accession>
<dbReference type="CDD" id="cd24032">
    <property type="entry name" value="ASKHA_NBD_TsaB"/>
    <property type="match status" value="1"/>
</dbReference>
<evidence type="ECO:0000256" key="1">
    <source>
        <dbReference type="ARBA" id="ARBA00010493"/>
    </source>
</evidence>
<dbReference type="InterPro" id="IPR000905">
    <property type="entry name" value="Gcp-like_dom"/>
</dbReference>
<name>A0AAT9G4A5_9ENTR</name>
<dbReference type="Pfam" id="PF00814">
    <property type="entry name" value="TsaD"/>
    <property type="match status" value="1"/>
</dbReference>
<dbReference type="EMBL" id="AP028961">
    <property type="protein sequence ID" value="BET44540.1"/>
    <property type="molecule type" value="Genomic_DNA"/>
</dbReference>
<evidence type="ECO:0000256" key="3">
    <source>
        <dbReference type="ARBA" id="ARBA00032446"/>
    </source>
</evidence>
<feature type="domain" description="Gcp-like" evidence="4">
    <location>
        <begin position="37"/>
        <end position="132"/>
    </location>
</feature>
<dbReference type="NCBIfam" id="TIGR03725">
    <property type="entry name" value="T6A_YeaZ"/>
    <property type="match status" value="1"/>
</dbReference>
<protein>
    <recommendedName>
        <fullName evidence="2">tRNA threonylcarbamoyladenosine biosynthesis protein TsaB</fullName>
    </recommendedName>
    <alternativeName>
        <fullName evidence="3">t(6)A37 threonylcarbamoyladenosine biosynthesis protein TsaB</fullName>
    </alternativeName>
</protein>
<sequence length="239" mass="26746">MTNIIAIDATLESSSVTLYCNSKYYMEYNNICNNKVDVILSMIKKVLIRANINLKDIHTLAYCNGPGNFTGIRITIGIAHGLTFGLNIPMIGISSLLTIAQGAYEISGIKQILVAIDAKMGELYCAKYIYTSKNQWNGKKTESLLHPSELIKIINNLYGNWGIAGNGWFLYPSLIQQTNITLLHTNVITPNAKDMIPIALYNWNNGKKITSPGKGMPNYIRNNVIQKNKRKNKNFLLKE</sequence>
<evidence type="ECO:0000313" key="5">
    <source>
        <dbReference type="EMBL" id="BET44540.1"/>
    </source>
</evidence>
<dbReference type="SUPFAM" id="SSF53067">
    <property type="entry name" value="Actin-like ATPase domain"/>
    <property type="match status" value="2"/>
</dbReference>
<proteinExistence type="inferred from homology"/>
<evidence type="ECO:0000259" key="4">
    <source>
        <dbReference type="Pfam" id="PF00814"/>
    </source>
</evidence>
<reference evidence="5" key="1">
    <citation type="journal article" date="2023" name="Front. Microbiol.">
        <title>Genome analysis of Candidatus Aschnera chinzeii, the bacterial endosymbiont of the blood-sucking bat fly Penicillidia jenynsii (Insecta: Diptera: Nycteribiidae).</title>
        <authorList>
            <person name="Koga R."/>
            <person name="Moriyama M."/>
            <person name="Nozaki T."/>
            <person name="Fukatsu T."/>
        </authorList>
    </citation>
    <scope>NUCLEOTIDE SEQUENCE</scope>
    <source>
        <strain evidence="5">Kw-01</strain>
    </source>
</reference>
<dbReference type="AlphaFoldDB" id="A0AAT9G4A5"/>
<gene>
    <name evidence="5" type="primary">tsaB</name>
    <name evidence="5" type="ORF">ACHINZ_2100</name>
</gene>